<dbReference type="GO" id="GO:1990071">
    <property type="term" value="C:TRAPPII protein complex"/>
    <property type="evidence" value="ECO:0007669"/>
    <property type="project" value="InterPro"/>
</dbReference>
<proteinExistence type="predicted"/>
<evidence type="ECO:0000313" key="4">
    <source>
        <dbReference type="Proteomes" id="UP000799437"/>
    </source>
</evidence>
<reference evidence="3" key="1">
    <citation type="journal article" date="2020" name="Stud. Mycol.">
        <title>101 Dothideomycetes genomes: a test case for predicting lifestyles and emergence of pathogens.</title>
        <authorList>
            <person name="Haridas S."/>
            <person name="Albert R."/>
            <person name="Binder M."/>
            <person name="Bloem J."/>
            <person name="Labutti K."/>
            <person name="Salamov A."/>
            <person name="Andreopoulos B."/>
            <person name="Baker S."/>
            <person name="Barry K."/>
            <person name="Bills G."/>
            <person name="Bluhm B."/>
            <person name="Cannon C."/>
            <person name="Castanera R."/>
            <person name="Culley D."/>
            <person name="Daum C."/>
            <person name="Ezra D."/>
            <person name="Gonzalez J."/>
            <person name="Henrissat B."/>
            <person name="Kuo A."/>
            <person name="Liang C."/>
            <person name="Lipzen A."/>
            <person name="Lutzoni F."/>
            <person name="Magnuson J."/>
            <person name="Mondo S."/>
            <person name="Nolan M."/>
            <person name="Ohm R."/>
            <person name="Pangilinan J."/>
            <person name="Park H.-J."/>
            <person name="Ramirez L."/>
            <person name="Alfaro M."/>
            <person name="Sun H."/>
            <person name="Tritt A."/>
            <person name="Yoshinaga Y."/>
            <person name="Zwiers L.-H."/>
            <person name="Turgeon B."/>
            <person name="Goodwin S."/>
            <person name="Spatafora J."/>
            <person name="Crous P."/>
            <person name="Grigoriev I."/>
        </authorList>
    </citation>
    <scope>NUCLEOTIDE SEQUENCE</scope>
    <source>
        <strain evidence="3">CBS 121739</strain>
    </source>
</reference>
<dbReference type="GO" id="GO:0006891">
    <property type="term" value="P:intra-Golgi vesicle-mediated transport"/>
    <property type="evidence" value="ECO:0007669"/>
    <property type="project" value="InterPro"/>
</dbReference>
<dbReference type="PANTHER" id="PTHR28159:SF1">
    <property type="entry name" value="TRAFFICKING PROTEIN PARTICLE COMPLEX II-SPECIFIC SUBUNIT 65"/>
    <property type="match status" value="1"/>
</dbReference>
<dbReference type="EMBL" id="ML996566">
    <property type="protein sequence ID" value="KAF2761865.1"/>
    <property type="molecule type" value="Genomic_DNA"/>
</dbReference>
<evidence type="ECO:0000256" key="1">
    <source>
        <dbReference type="SAM" id="MobiDB-lite"/>
    </source>
</evidence>
<dbReference type="GO" id="GO:0005802">
    <property type="term" value="C:trans-Golgi network"/>
    <property type="evidence" value="ECO:0007669"/>
    <property type="project" value="TreeGrafter"/>
</dbReference>
<dbReference type="InterPro" id="IPR055420">
    <property type="entry name" value="IgD3_Trs65"/>
</dbReference>
<protein>
    <recommendedName>
        <fullName evidence="2">Trafficking protein particle complex II-specific subunit 65 IgD3 domain-containing protein</fullName>
    </recommendedName>
</protein>
<dbReference type="RefSeq" id="XP_033604316.1">
    <property type="nucleotide sequence ID" value="XM_033746441.1"/>
</dbReference>
<organism evidence="3 4">
    <name type="scientific">Pseudovirgaria hyperparasitica</name>
    <dbReference type="NCBI Taxonomy" id="470096"/>
    <lineage>
        <taxon>Eukaryota</taxon>
        <taxon>Fungi</taxon>
        <taxon>Dikarya</taxon>
        <taxon>Ascomycota</taxon>
        <taxon>Pezizomycotina</taxon>
        <taxon>Dothideomycetes</taxon>
        <taxon>Dothideomycetes incertae sedis</taxon>
        <taxon>Acrospermales</taxon>
        <taxon>Acrospermaceae</taxon>
        <taxon>Pseudovirgaria</taxon>
    </lineage>
</organism>
<dbReference type="GeneID" id="54487495"/>
<sequence length="599" mass="66059">MDAQQQDHRISIGEFIESSILDTCVPAASSTDIQELLQGWDGHESDTSSALLPYIAERETLFFDEQVTVYVVLRTPYIEESLLKSYLSRLILTLECRVTSTAPPPKVQGEQVPPTKELLISETIKDSWEPLVIISKEHDLQKKGASAHMHLIWKADICLGHPRIRLSRPAIYFVVSASSRAVEPTESTDAEDEYMASLEPSPLNLLQAFSDNPSFGNTRPKLSAIRATKLSLTNPLSRELLRPIRNATRRLFKAAPAFIWRIRYTRWHSSTSVNAVVASLDIEATSFAGGHVTIKDVKIILTEGHVLPYPVIGFDKDTTQCKPGDQITMLFKLTSDASSRFTRSQEKIVCPLHLTINAEVLISNVCKPSVTVSWRTAVEFSADLIPDPGKSYTLERPVSQASVPRVESSGNTQLSSSNPGPDSLPNVEDNETFSGLHTLSDISMAVTVTGPQKIRMGESFKWDIFIVNKSETPRRLAVAAIPRRRKGDHKGHATNASSSSHKLDLNDAIADAIVDENVVYARQRNAKAEPVELICLSTDVRIGPLAPAACYNAEMSFLPLATGSLGVDALRFIDIASQEWADVRDLPSIMCYEQLATNV</sequence>
<dbReference type="InterPro" id="IPR024662">
    <property type="entry name" value="Trs65"/>
</dbReference>
<accession>A0A6A6WIC9</accession>
<evidence type="ECO:0000313" key="3">
    <source>
        <dbReference type="EMBL" id="KAF2761865.1"/>
    </source>
</evidence>
<dbReference type="Pfam" id="PF12735">
    <property type="entry name" value="IgD3_Trs65"/>
    <property type="match status" value="1"/>
</dbReference>
<name>A0A6A6WIC9_9PEZI</name>
<dbReference type="Proteomes" id="UP000799437">
    <property type="component" value="Unassembled WGS sequence"/>
</dbReference>
<dbReference type="PANTHER" id="PTHR28159">
    <property type="entry name" value="TRAFFICKING PROTEIN PARTICLE COMPLEX II-SPECIFIC SUBUNIT 65"/>
    <property type="match status" value="1"/>
</dbReference>
<gene>
    <name evidence="3" type="ORF">EJ05DRAFT_496753</name>
</gene>
<dbReference type="AlphaFoldDB" id="A0A6A6WIC9"/>
<keyword evidence="4" id="KW-1185">Reference proteome</keyword>
<feature type="region of interest" description="Disordered" evidence="1">
    <location>
        <begin position="395"/>
        <end position="431"/>
    </location>
</feature>
<feature type="domain" description="Trafficking protein particle complex II-specific subunit 65 IgD3" evidence="2">
    <location>
        <begin position="421"/>
        <end position="590"/>
    </location>
</feature>
<dbReference type="OrthoDB" id="5345392at2759"/>
<feature type="compositionally biased region" description="Polar residues" evidence="1">
    <location>
        <begin position="408"/>
        <end position="420"/>
    </location>
</feature>
<evidence type="ECO:0000259" key="2">
    <source>
        <dbReference type="Pfam" id="PF12735"/>
    </source>
</evidence>